<comment type="similarity">
    <text evidence="3">Belongs to the peptidase C2 family.</text>
</comment>
<evidence type="ECO:0000256" key="9">
    <source>
        <dbReference type="SAM" id="MobiDB-lite"/>
    </source>
</evidence>
<dbReference type="Gene3D" id="2.10.50.10">
    <property type="entry name" value="Tumor Necrosis Factor Receptor, subunit A, domain 2"/>
    <property type="match status" value="2"/>
</dbReference>
<comment type="caution">
    <text evidence="8">Lacks conserved residue(s) required for the propagation of feature annotation.</text>
</comment>
<dbReference type="GO" id="GO:0016020">
    <property type="term" value="C:membrane"/>
    <property type="evidence" value="ECO:0007669"/>
    <property type="project" value="UniProtKB-SubCell"/>
</dbReference>
<dbReference type="PANTHER" id="PTHR42748">
    <property type="entry name" value="NITROGEN METABOLITE REPRESSION PROTEIN NMRA FAMILY MEMBER"/>
    <property type="match status" value="1"/>
</dbReference>
<dbReference type="InterPro" id="IPR051164">
    <property type="entry name" value="NmrA-like_oxidored"/>
</dbReference>
<dbReference type="InterPro" id="IPR036291">
    <property type="entry name" value="NAD(P)-bd_dom_sf"/>
</dbReference>
<gene>
    <name evidence="13" type="primary">NMRAL1</name>
    <name evidence="13" type="ORF">AK812_SmicGene31030</name>
</gene>
<keyword evidence="14" id="KW-1185">Reference proteome</keyword>
<feature type="region of interest" description="Disordered" evidence="9">
    <location>
        <begin position="2671"/>
        <end position="2724"/>
    </location>
</feature>
<dbReference type="Proteomes" id="UP000186817">
    <property type="component" value="Unassembled WGS sequence"/>
</dbReference>
<dbReference type="InterPro" id="IPR038765">
    <property type="entry name" value="Papain-like_cys_pep_sf"/>
</dbReference>
<feature type="region of interest" description="Disordered" evidence="9">
    <location>
        <begin position="4167"/>
        <end position="4193"/>
    </location>
</feature>
<dbReference type="SUPFAM" id="SSF57889">
    <property type="entry name" value="Cysteine-rich domain"/>
    <property type="match status" value="1"/>
</dbReference>
<dbReference type="Gene3D" id="3.40.50.2300">
    <property type="match status" value="2"/>
</dbReference>
<feature type="region of interest" description="Disordered" evidence="9">
    <location>
        <begin position="165"/>
        <end position="191"/>
    </location>
</feature>
<dbReference type="Pfam" id="PF01094">
    <property type="entry name" value="ANF_receptor"/>
    <property type="match status" value="1"/>
</dbReference>
<feature type="transmembrane region" description="Helical" evidence="10">
    <location>
        <begin position="2496"/>
        <end position="2517"/>
    </location>
</feature>
<dbReference type="InterPro" id="IPR011641">
    <property type="entry name" value="Tyr-kin_ephrin_A/B_rcpt-like"/>
</dbReference>
<feature type="transmembrane region" description="Helical" evidence="10">
    <location>
        <begin position="2419"/>
        <end position="2442"/>
    </location>
</feature>
<feature type="transmembrane region" description="Helical" evidence="10">
    <location>
        <begin position="2331"/>
        <end position="2352"/>
    </location>
</feature>
<dbReference type="InterPro" id="IPR011990">
    <property type="entry name" value="TPR-like_helical_dom_sf"/>
</dbReference>
<dbReference type="Pfam" id="PF00648">
    <property type="entry name" value="Peptidase_C2"/>
    <property type="match status" value="3"/>
</dbReference>
<dbReference type="GO" id="GO:0005634">
    <property type="term" value="C:nucleus"/>
    <property type="evidence" value="ECO:0007669"/>
    <property type="project" value="TreeGrafter"/>
</dbReference>
<protein>
    <submittedName>
        <fullName evidence="13">NmrA-like family domain-containing protein 1</fullName>
    </submittedName>
</protein>
<dbReference type="SUPFAM" id="SSF57184">
    <property type="entry name" value="Growth factor receptor domain"/>
    <property type="match status" value="1"/>
</dbReference>
<dbReference type="PROSITE" id="PS50203">
    <property type="entry name" value="CALPAIN_CAT"/>
    <property type="match status" value="2"/>
</dbReference>
<dbReference type="Pfam" id="PF06011">
    <property type="entry name" value="TRP"/>
    <property type="match status" value="1"/>
</dbReference>
<dbReference type="OrthoDB" id="425705at2759"/>
<dbReference type="InterPro" id="IPR009030">
    <property type="entry name" value="Growth_fac_rcpt_cys_sf"/>
</dbReference>
<comment type="subcellular location">
    <subcellularLocation>
        <location evidence="1">Membrane</location>
    </subcellularLocation>
</comment>
<feature type="domain" description="CULT" evidence="12">
    <location>
        <begin position="1288"/>
        <end position="1402"/>
    </location>
</feature>
<evidence type="ECO:0000313" key="13">
    <source>
        <dbReference type="EMBL" id="OLP87731.1"/>
    </source>
</evidence>
<organism evidence="13 14">
    <name type="scientific">Symbiodinium microadriaticum</name>
    <name type="common">Dinoflagellate</name>
    <name type="synonym">Zooxanthella microadriatica</name>
    <dbReference type="NCBI Taxonomy" id="2951"/>
    <lineage>
        <taxon>Eukaryota</taxon>
        <taxon>Sar</taxon>
        <taxon>Alveolata</taxon>
        <taxon>Dinophyceae</taxon>
        <taxon>Suessiales</taxon>
        <taxon>Symbiodiniaceae</taxon>
        <taxon>Symbiodinium</taxon>
    </lineage>
</organism>
<dbReference type="SUPFAM" id="SSF48452">
    <property type="entry name" value="TPR-like"/>
    <property type="match status" value="2"/>
</dbReference>
<keyword evidence="5" id="KW-0521">NADP</keyword>
<dbReference type="InterPro" id="IPR034750">
    <property type="entry name" value="CULT"/>
</dbReference>
<dbReference type="InterPro" id="IPR000169">
    <property type="entry name" value="Pept_cys_AS"/>
</dbReference>
<dbReference type="Gene3D" id="3.90.70.10">
    <property type="entry name" value="Cysteine proteinases"/>
    <property type="match status" value="1"/>
</dbReference>
<comment type="caution">
    <text evidence="13">The sequence shown here is derived from an EMBL/GenBank/DDBJ whole genome shotgun (WGS) entry which is preliminary data.</text>
</comment>
<dbReference type="InterPro" id="IPR010308">
    <property type="entry name" value="TRP_C"/>
</dbReference>
<reference evidence="13 14" key="1">
    <citation type="submission" date="2016-02" db="EMBL/GenBank/DDBJ databases">
        <title>Genome analysis of coral dinoflagellate symbionts highlights evolutionary adaptations to a symbiotic lifestyle.</title>
        <authorList>
            <person name="Aranda M."/>
            <person name="Li Y."/>
            <person name="Liew Y.J."/>
            <person name="Baumgarten S."/>
            <person name="Simakov O."/>
            <person name="Wilson M."/>
            <person name="Piel J."/>
            <person name="Ashoor H."/>
            <person name="Bougouffa S."/>
            <person name="Bajic V.B."/>
            <person name="Ryu T."/>
            <person name="Ravasi T."/>
            <person name="Bayer T."/>
            <person name="Micklem G."/>
            <person name="Kim H."/>
            <person name="Bhak J."/>
            <person name="Lajeunesse T.C."/>
            <person name="Voolstra C.R."/>
        </authorList>
    </citation>
    <scope>NUCLEOTIDE SEQUENCE [LARGE SCALE GENOMIC DNA]</scope>
    <source>
        <strain evidence="13 14">CCMP2467</strain>
    </source>
</reference>
<feature type="compositionally biased region" description="Polar residues" evidence="9">
    <location>
        <begin position="2671"/>
        <end position="2692"/>
    </location>
</feature>
<keyword evidence="7 10" id="KW-0472">Membrane</keyword>
<sequence length="4257" mass="466203">MPWRRRGCAGEGELASPGQFLDLEDLPLNVQAVIEKLSGPTAGEASLEKLVAKLAEGVMANYKEKKEEALASEQYEYVKLPNGADGCPSGSEIPTFEECRQAILSMGLKPDPYWTNAFEGLPKFCSVRESPHETVGLERMHFNTAGRGAGRDDLAPVCRKIGTAAGGQAGKPKEAPSATKGSQGASSALQELSGRTQQSFLGRDKPLWFLVYMKEGPLTEVEEEMLLNVKDRFQQKLDEQRIPLQWLWLDLRAERAVRSLLDPPAIPSAMVIKGGNSPKYALVQHDEQDDEPVPADANSIELLLNSLLGGDARCVDVAGSAVCAAECQEAGIFVVSQEIMTDAGEAAFVRVCDRSQLAARPEDVCQGALGNCWFAGALSVVAQMPDLISKICITKDLDGPSIWQLRAPKQPASTSHPCAAPAADRLQLSKRESPQNPGGKPFPMAELAGLETGERVRVLGGRNFEKFHGGMEGTVVENNAEGRNMRVQFDDAATAGAEPVTVAYRHLEAAPMPGGYRCSAKGSAAKPDSSPATGASGPVLKEHGPWKVKQLVQLQGLQSAPELNGRLGRLQKFDVHAERWEVEVRGDGGGTKRLKEANLTAFVPPVVAAGLTVAELKERGNECFKASQLEEAIAFYSAALETAEKDGSGEIPDDPKYMAVLYNNRAQCFIMLCREIHGEDAAIGQEARRYAMRANMDAAKAIELDPTNGKAYYRRGCAVLGMAPSASRAKEAMAALETALSGRASGGKDGIILPNAMRHEVSNLLDYAKRRLDSCTEAAVPDVESCRENCRQQPRQAKEAGECKKIAWRASGHPMQCFYLEPLPDVNPHGVYQLRLCHAGEWIDLVVDDYFPTSQVSEGFTDGQTIRFSRGGNLCYLGDHQRRSAAGSAEENCANCGRPACEHRSLKEWHEHAVTWLRRLRAGRDSGSGPAGLRSLPTRVQHWEPAAAALWVASGGTFDLGDHPELAEHEPPGHLVTNELISVISVTSQSRHAFHPLLYENFRRQSYEPRELVVVDTGSEPSLFMLERKADDPRVLYYFFQDEKSARPGSPRLQEEAGADAMAAVLCSDDPRELTEWGRGRPHRTEVRREGWTKGFKRNIACMMSRGFALAVFEDGCLTPLGLCSRWNRCSRPANLAHRVSDEPAARTFRWVDLTSRDPELDAKPKGEDLEFGFSHVFSRVAWLRQPIPDTEGPHDVQFMEELEKLGVPIRLVAHGNRLHGISAIGWFRSSAIGAKDAPTNINKYSELVILACRGHNVPEPPAAFVPLLPAVEAACKAFVMKRELRLKKMLETEGTMHMCASCDFAVALQKHCKDTSTHTNPYGCTFDIGQFSCAGGAVAEGREYDDGTTWFKGWIWRMAICRNCGTHLGWRFESRSWNKSGGRGDAALFWGLIWRHLREHRAPGEGRAGQSPALHCPQDHPLRRYATPHQHYVCDACGRQVRAGEHLWGCGACDFDLCEGCRAKVVHRRHEESSVPAESPGRECEGKGRFRVMGGAHTPGSQQYLRNPNVMLRAIILVLALPALSASTQCPERCLANDGTEWPCRFYNSGACMIPVIGNASRNASVDVNVVAIGPYSGTIGNMMTMAEPFLLAAAQEIEDSDFLPGYRLNIYLSDSKCTEQDGTRATIEALITAPQKHAILGDSCSQSCNAVNDAARLFNVLTVSPGCDSPGLSDRVRYPYFTRMSPSDRFKVTAIYEVMQLLGFQRVGVVDGPIYTVGAKDFFLELLQRDWDRGTYPWSLLLSRNVQSVPDAESTADEILMRDSRVNLIVLPEHYGMWLLCQFSLRGMLSPDYVWFVAAFGNWVNDVTAVFAGTPECPCTSEQLSRVAYGLIISGRSPIQSSPLPHGLSGRRLRDISEDYLVQCAQFGNGRGACDTVWTGYFYDGLWHLAAILHVYLTVENHSVADLAIESSRQALYDLSLRQDYLGVTGRVRQFNDVDPVTDPPSYGDRDGVNLLRQITGSTGNEFSDLAYRASDGIQWLADIRWSPTDGTKIVPCRTGSCDMSMAFVPSDRISQCQAGSVFSVQLGCIECESGKYANAGAEACAPCGVGTFANESGMASCHACDKGSFSNVLGADACELCGRGFYADNTSSTSCTRCPLSTYGPEKGLELCSACPAGRSTVFAGAIDVEACQCAGELWEGRCVQCQGNTRYEAGQCVDCQEGLECDGKQSAQLLPGYYSDPSLPFDVYKCLPPEFCPGGDPGECRGGLIGVPCTHCPTGQAWGADGCRDCTSLSVAGWFVAAVLAMIGIPACYYFLNTKQTAKATTLLATSCVLAMTISMLQNVGIIGYISFSWPRQLQWLFDLLSIFTLDLQAVGFDCVSHSPVTGYVLIAAALPSAIIWLVLSSLLSRALPSKFAFESAKLISTMGQFMQVSFTIYSKVALSPMMCYSHPNGKLGMLEHNGIFCFSSTEHTPMFVTGLLVLAMMTSFYAMTIWATIKAPSKAAGGNGWFLSATRFLLFRFRADCWWFGTFMLPRGLLLSLAIVLAGDSPYIQMLLIVSTMLLYMIVQLISWPWKLPALNAFDAIISASLILMMAILGAFAPAIAEHTLEQLTSAVIGIVVMLNGIVLIMLGITASALIRLNAMGGSQESCLLALGRVPDPTELTEKLFVLCNKIEELGTAGLSHVLANLSVYDLRMTQQIVTAVGSEIGEQSLVLTARSQLMSTVSVPSTKEPTPPKQTNRGNIKSLSDEVPPLPKPRSSRGRSLSEEAPASPRRLGAARHEAVARLLPQASAGGAQGTLELCWELLAVKPRTDNLVCQNIGSCMAVAILYRQRRPMHQGARRQLWPPLVEKAAAKLFGCYGALKGGTFAEALALFTGYPTQRLRLYVPSAVRREKEEKRQARQEQRLRLLLGGADVGDQSREPSIVMTGLRAQLELCFRSRFGCGSLGPGQLMGGVFSGPPIVVFDATGTEGNAVVRCLLQHRTRVRAVVPDATSFSAQHLEKLGAEVFEHTNDVKGLAEILEGAHGAYCTLNPFSCSARGTQLAAKRFAAAAKAANLEHVIWSTFEDTCAIIPDDSETLPLDKSRCRVPLFDGRGRSDHYFNEAEVPTTFLIPSFFYESFLDFEALGFLPRRAPNGQLFVELPISRDQPVPLVSAEDVAECARQIFRKGKDMLRKYVPVCGDLLTGSQIAGVFSKHLGEEVAFRYLPPAEFRKMHASKSEALGLMFQYFKDCNEEACKIRSISRTQELVAAARPLHAWFSSGRDHVQALQRNLKIITVFGATGAQGGALVRAILQDPGRAFAVRAVTRDALSKASLALADLGAEVVQCNIDDKEQVKEAMKGAYGAFCITFFWDHFSPEKECAHAKIYAEAAAETQVCHVIWSTAEDTNGIVPPHDYRIPRIQKKSVVPLFDGKGRGDAFFQSLQIPTTFLTPAFYFENLITFAMGPKLCSGGPGDATFMLPMKTRALPLIAAADIGLVAYHIFQNSELVGHHVPACGELLTGPEIADHLSSSLGTEVRFKCVDQDEFSSSGVLAADYWFNAFQYCRDDTDDDEDDDLIWSKLLSCQEAGYLLGAGCSEEGCEKSRTHIVEEMGLQAPHAYGILDFAEVTVDGETARLVKIRNPWGQNAPRTWKGKWGKDWSGWTPELQKQLGVINSSGVLMDDPMSIFWMAFEDVKEYFGQVEICRVHHDWYEVRQQAWLPSGVGAGQAFDIMVDERSNVDVAFWQERHLLREGALGAHCTNLDVGLAVLRLRGSDGCDGPLRFELVDAAPRSFDDCVSLEVILEAGFQYRILPISLAKLQDAAPRKGVLAVHSVKRARLTRIESSWKQVAAGLCHAIKKSGRSWSHPHCAGVKYRHQFEPGGCNFVVENSSPNPIAVQADAAESMGCSFSRGEKGIVVRIPPYSQRLVLALTFSPQAGFSSARIQPQMVPLDMAPEHDSCDVDDVHMPLLLDGSLSSHDDDLAQAIRLSLTSPQGNTAEARRLLDKRTKDIFANYRGQGMAPNEAASRAAREDGYKYGICADSLVCKEHWLRSFCEEDAEHRQLLHWLLEEGLSRPEDFQDRVHHAHRLRELGNKWYRSDDFRRALHCNLGAIHAVDFTPHEQMDMTDEQRLAVARELLPVLSNLAQVFLKRGDFGNVVKAAHLGLRNVNKLPGDEADTFKAKLRYRRALALGEPGPEHNLESSLDDLREAARLMPTSTEIRSCLHKCKELLHKDNGGRAERAQAEAEAAEETQISGHGADQKPPALSPALEMFAKCVGRGLAKLIQCWTCLQKARGGRISANLWRFGFVALSSALVMALTHVLFAR</sequence>
<dbReference type="InterPro" id="IPR001828">
    <property type="entry name" value="ANF_lig-bd_rcpt"/>
</dbReference>
<dbReference type="GO" id="GO:0004198">
    <property type="term" value="F:calcium-dependent cysteine-type endopeptidase activity"/>
    <property type="evidence" value="ECO:0007669"/>
    <property type="project" value="InterPro"/>
</dbReference>
<feature type="transmembrane region" description="Helical" evidence="10">
    <location>
        <begin position="4234"/>
        <end position="4255"/>
    </location>
</feature>
<feature type="compositionally biased region" description="Polar residues" evidence="9">
    <location>
        <begin position="179"/>
        <end position="191"/>
    </location>
</feature>
<dbReference type="Gene3D" id="3.40.50.720">
    <property type="entry name" value="NAD(P)-binding Rossmann-like Domain"/>
    <property type="match status" value="2"/>
</dbReference>
<dbReference type="SUPFAM" id="SSF51735">
    <property type="entry name" value="NAD(P)-binding Rossmann-fold domains"/>
    <property type="match status" value="2"/>
</dbReference>
<feature type="transmembrane region" description="Helical" evidence="10">
    <location>
        <begin position="2561"/>
        <end position="2584"/>
    </location>
</feature>
<feature type="transmembrane region" description="Helical" evidence="10">
    <location>
        <begin position="2239"/>
        <end position="2260"/>
    </location>
</feature>
<feature type="region of interest" description="Disordered" evidence="9">
    <location>
        <begin position="519"/>
        <end position="541"/>
    </location>
</feature>
<evidence type="ECO:0000256" key="4">
    <source>
        <dbReference type="ARBA" id="ARBA00022692"/>
    </source>
</evidence>
<dbReference type="CDD" id="cd05251">
    <property type="entry name" value="NmrA_like_SDR_a"/>
    <property type="match status" value="1"/>
</dbReference>
<accession>A0A1Q9CXU4</accession>
<evidence type="ECO:0000256" key="7">
    <source>
        <dbReference type="ARBA" id="ARBA00023136"/>
    </source>
</evidence>
<dbReference type="GO" id="GO:0006508">
    <property type="term" value="P:proteolysis"/>
    <property type="evidence" value="ECO:0007669"/>
    <property type="project" value="InterPro"/>
</dbReference>
<evidence type="ECO:0000259" key="11">
    <source>
        <dbReference type="PROSITE" id="PS50203"/>
    </source>
</evidence>
<dbReference type="Gene3D" id="2.170.150.20">
    <property type="entry name" value="Peptide methionine sulfoxide reductase"/>
    <property type="match status" value="1"/>
</dbReference>
<dbReference type="EMBL" id="LSRX01000845">
    <property type="protein sequence ID" value="OLP87731.1"/>
    <property type="molecule type" value="Genomic_DNA"/>
</dbReference>
<feature type="transmembrane region" description="Helical" evidence="10">
    <location>
        <begin position="2529"/>
        <end position="2549"/>
    </location>
</feature>
<dbReference type="CDD" id="cd06174">
    <property type="entry name" value="MFS"/>
    <property type="match status" value="1"/>
</dbReference>
<feature type="transmembrane region" description="Helical" evidence="10">
    <location>
        <begin position="2272"/>
        <end position="2296"/>
    </location>
</feature>
<dbReference type="InterPro" id="IPR028082">
    <property type="entry name" value="Peripla_BP_I"/>
</dbReference>
<dbReference type="Pfam" id="PF07699">
    <property type="entry name" value="Ephrin_rec_like"/>
    <property type="match status" value="2"/>
</dbReference>
<evidence type="ECO:0000259" key="12">
    <source>
        <dbReference type="PROSITE" id="PS51788"/>
    </source>
</evidence>
<dbReference type="Gene3D" id="3.90.25.10">
    <property type="entry name" value="UDP-galactose 4-epimerase, domain 1"/>
    <property type="match status" value="1"/>
</dbReference>
<evidence type="ECO:0000313" key="14">
    <source>
        <dbReference type="Proteomes" id="UP000186817"/>
    </source>
</evidence>
<feature type="domain" description="Calpain catalytic" evidence="11">
    <location>
        <begin position="3542"/>
        <end position="3637"/>
    </location>
</feature>
<evidence type="ECO:0000256" key="5">
    <source>
        <dbReference type="ARBA" id="ARBA00022857"/>
    </source>
</evidence>
<evidence type="ECO:0000256" key="1">
    <source>
        <dbReference type="ARBA" id="ARBA00004370"/>
    </source>
</evidence>
<evidence type="ECO:0000256" key="3">
    <source>
        <dbReference type="ARBA" id="ARBA00007623"/>
    </source>
</evidence>
<dbReference type="PROSITE" id="PS00139">
    <property type="entry name" value="THIOL_PROTEASE_CYS"/>
    <property type="match status" value="1"/>
</dbReference>
<feature type="domain" description="Calpain catalytic" evidence="11">
    <location>
        <begin position="2783"/>
        <end position="2832"/>
    </location>
</feature>
<evidence type="ECO:0000256" key="6">
    <source>
        <dbReference type="ARBA" id="ARBA00022989"/>
    </source>
</evidence>
<dbReference type="SMART" id="SM00230">
    <property type="entry name" value="CysPc"/>
    <property type="match status" value="1"/>
</dbReference>
<feature type="transmembrane region" description="Helical" evidence="10">
    <location>
        <begin position="2470"/>
        <end position="2490"/>
    </location>
</feature>
<comment type="similarity">
    <text evidence="2">Belongs to the NmrA-type oxidoreductase family.</text>
</comment>
<keyword evidence="6 10" id="KW-1133">Transmembrane helix</keyword>
<dbReference type="InterPro" id="IPR046349">
    <property type="entry name" value="C1-like_sf"/>
</dbReference>
<dbReference type="Pfam" id="PF05368">
    <property type="entry name" value="NmrA"/>
    <property type="match status" value="2"/>
</dbReference>
<dbReference type="PROSITE" id="PS51788">
    <property type="entry name" value="CULT"/>
    <property type="match status" value="1"/>
</dbReference>
<name>A0A1Q9CXU4_SYMMI</name>
<proteinExistence type="inferred from homology"/>
<dbReference type="SUPFAM" id="SSF53822">
    <property type="entry name" value="Periplasmic binding protein-like I"/>
    <property type="match status" value="1"/>
</dbReference>
<dbReference type="InterPro" id="IPR001300">
    <property type="entry name" value="Peptidase_C2_calpain_cat"/>
</dbReference>
<dbReference type="PANTHER" id="PTHR42748:SF7">
    <property type="entry name" value="NMRA LIKE REDOX SENSOR 1-RELATED"/>
    <property type="match status" value="1"/>
</dbReference>
<dbReference type="SMART" id="SM01411">
    <property type="entry name" value="Ephrin_rec_like"/>
    <property type="match status" value="2"/>
</dbReference>
<dbReference type="Gene3D" id="1.25.40.10">
    <property type="entry name" value="Tetratricopeptide repeat domain"/>
    <property type="match status" value="2"/>
</dbReference>
<evidence type="ECO:0000256" key="8">
    <source>
        <dbReference type="PROSITE-ProRule" id="PRU00239"/>
    </source>
</evidence>
<evidence type="ECO:0000256" key="2">
    <source>
        <dbReference type="ARBA" id="ARBA00006328"/>
    </source>
</evidence>
<dbReference type="SUPFAM" id="SSF54001">
    <property type="entry name" value="Cysteine proteinases"/>
    <property type="match status" value="3"/>
</dbReference>
<dbReference type="CDD" id="cd15777">
    <property type="entry name" value="CRBN_C_like"/>
    <property type="match status" value="1"/>
</dbReference>
<keyword evidence="4 10" id="KW-0812">Transmembrane</keyword>
<evidence type="ECO:0000256" key="10">
    <source>
        <dbReference type="SAM" id="Phobius"/>
    </source>
</evidence>
<dbReference type="InterPro" id="IPR008030">
    <property type="entry name" value="NmrA-like"/>
</dbReference>